<dbReference type="InterPro" id="IPR000089">
    <property type="entry name" value="Biotin_lipoyl"/>
</dbReference>
<dbReference type="InterPro" id="IPR001249">
    <property type="entry name" value="AcCoA_biotinCC"/>
</dbReference>
<evidence type="ECO:0000256" key="3">
    <source>
        <dbReference type="RuleBase" id="RU364072"/>
    </source>
</evidence>
<reference evidence="5 6" key="1">
    <citation type="submission" date="2022-08" db="EMBL/GenBank/DDBJ databases">
        <title>Bacterial and archaeal communities from various locations to study Microbial Dark Matter (Phase II).</title>
        <authorList>
            <person name="Stepanauskas R."/>
        </authorList>
    </citation>
    <scope>NUCLEOTIDE SEQUENCE [LARGE SCALE GENOMIC DNA]</scope>
    <source>
        <strain evidence="5 6">PD1</strain>
    </source>
</reference>
<dbReference type="CDD" id="cd06850">
    <property type="entry name" value="biotinyl_domain"/>
    <property type="match status" value="1"/>
</dbReference>
<keyword evidence="3" id="KW-0275">Fatty acid biosynthesis</keyword>
<dbReference type="PANTHER" id="PTHR45266:SF3">
    <property type="entry name" value="OXALOACETATE DECARBOXYLASE ALPHA CHAIN"/>
    <property type="match status" value="1"/>
</dbReference>
<dbReference type="InterPro" id="IPR011053">
    <property type="entry name" value="Single_hybrid_motif"/>
</dbReference>
<dbReference type="PROSITE" id="PS50968">
    <property type="entry name" value="BIOTINYL_LIPOYL"/>
    <property type="match status" value="1"/>
</dbReference>
<proteinExistence type="predicted"/>
<gene>
    <name evidence="5" type="ORF">M2350_001407</name>
</gene>
<keyword evidence="3" id="KW-0443">Lipid metabolism</keyword>
<evidence type="ECO:0000259" key="4">
    <source>
        <dbReference type="PROSITE" id="PS50968"/>
    </source>
</evidence>
<comment type="pathway">
    <text evidence="3">Lipid metabolism; fatty acid biosynthesis.</text>
</comment>
<comment type="function">
    <text evidence="3">This protein is a component of the acetyl coenzyme A carboxylase complex; first, biotin carboxylase catalyzes the carboxylation of the carrier protein and then the transcarboxylase transfers the carboxyl group to form malonyl-CoA.</text>
</comment>
<dbReference type="Gene3D" id="2.40.50.100">
    <property type="match status" value="1"/>
</dbReference>
<sequence>MDHLRERPLVSPTVDLDWVRQLVKLVEHEDLAELIVSQGAVTVIVRGRNYRPANFFGVVPTPAFPTPSPALESDEIEGIEPQPTATVPEERLFHITAPLTGVFYSRPRPDAPPFVTVGSEVEPEQVVALVEAMKFFNEVRSEVKGIVREIVAKDGQLVRHGDTLIVLERTD</sequence>
<dbReference type="Pfam" id="PF00364">
    <property type="entry name" value="Biotin_lipoyl"/>
    <property type="match status" value="1"/>
</dbReference>
<dbReference type="RefSeq" id="WP_259095088.1">
    <property type="nucleotide sequence ID" value="NZ_CP130454.1"/>
</dbReference>
<evidence type="ECO:0000313" key="6">
    <source>
        <dbReference type="Proteomes" id="UP001204798"/>
    </source>
</evidence>
<comment type="caution">
    <text evidence="5">The sequence shown here is derived from an EMBL/GenBank/DDBJ whole genome shotgun (WGS) entry which is preliminary data.</text>
</comment>
<evidence type="ECO:0000256" key="2">
    <source>
        <dbReference type="ARBA" id="ARBA00023267"/>
    </source>
</evidence>
<dbReference type="PRINTS" id="PR01071">
    <property type="entry name" value="ACOABIOTINCC"/>
</dbReference>
<feature type="domain" description="Lipoyl-binding" evidence="4">
    <location>
        <begin position="82"/>
        <end position="168"/>
    </location>
</feature>
<name>A0ABT2EM32_9BACT</name>
<dbReference type="SUPFAM" id="SSF51230">
    <property type="entry name" value="Single hybrid motif"/>
    <property type="match status" value="1"/>
</dbReference>
<dbReference type="Proteomes" id="UP001204798">
    <property type="component" value="Unassembled WGS sequence"/>
</dbReference>
<protein>
    <recommendedName>
        <fullName evidence="1 3">Biotin carboxyl carrier protein of acetyl-CoA carboxylase</fullName>
    </recommendedName>
</protein>
<keyword evidence="2 3" id="KW-0092">Biotin</keyword>
<accession>A0ABT2EM32</accession>
<dbReference type="InterPro" id="IPR050709">
    <property type="entry name" value="Biotin_Carboxyl_Carrier/Decarb"/>
</dbReference>
<evidence type="ECO:0000256" key="1">
    <source>
        <dbReference type="ARBA" id="ARBA00017562"/>
    </source>
</evidence>
<keyword evidence="6" id="KW-1185">Reference proteome</keyword>
<keyword evidence="3" id="KW-0444">Lipid biosynthesis</keyword>
<dbReference type="PANTHER" id="PTHR45266">
    <property type="entry name" value="OXALOACETATE DECARBOXYLASE ALPHA CHAIN"/>
    <property type="match status" value="1"/>
</dbReference>
<evidence type="ECO:0000313" key="5">
    <source>
        <dbReference type="EMBL" id="MCS3919007.1"/>
    </source>
</evidence>
<dbReference type="EMBL" id="JANUCP010000002">
    <property type="protein sequence ID" value="MCS3919007.1"/>
    <property type="molecule type" value="Genomic_DNA"/>
</dbReference>
<organism evidence="5 6">
    <name type="scientific">Candidatus Fervidibacter sacchari</name>
    <dbReference type="NCBI Taxonomy" id="1448929"/>
    <lineage>
        <taxon>Bacteria</taxon>
        <taxon>Candidatus Fervidibacterota</taxon>
        <taxon>Candidatus Fervidibacter</taxon>
    </lineage>
</organism>
<keyword evidence="3" id="KW-0276">Fatty acid metabolism</keyword>